<dbReference type="RefSeq" id="WP_113822011.1">
    <property type="nucleotide sequence ID" value="NZ_QOCE01000011.1"/>
</dbReference>
<gene>
    <name evidence="1" type="ORF">DS909_03255</name>
</gene>
<name>A0A366X7D5_9RHOB</name>
<dbReference type="Pfam" id="PF04400">
    <property type="entry name" value="NqrM"/>
    <property type="match status" value="1"/>
</dbReference>
<evidence type="ECO:0000313" key="2">
    <source>
        <dbReference type="Proteomes" id="UP000252706"/>
    </source>
</evidence>
<accession>A0A366X7D5</accession>
<evidence type="ECO:0008006" key="3">
    <source>
        <dbReference type="Google" id="ProtNLM"/>
    </source>
</evidence>
<dbReference type="OrthoDB" id="8455822at2"/>
<dbReference type="Proteomes" id="UP000252706">
    <property type="component" value="Unassembled WGS sequence"/>
</dbReference>
<evidence type="ECO:0000313" key="1">
    <source>
        <dbReference type="EMBL" id="RBW60459.1"/>
    </source>
</evidence>
<dbReference type="EMBL" id="QOCE01000011">
    <property type="protein sequence ID" value="RBW60459.1"/>
    <property type="molecule type" value="Genomic_DNA"/>
</dbReference>
<comment type="caution">
    <text evidence="1">The sequence shown here is derived from an EMBL/GenBank/DDBJ whole genome shotgun (WGS) entry which is preliminary data.</text>
</comment>
<dbReference type="PANTHER" id="PTHR40691">
    <property type="entry name" value="(NA+)-NQR MATURATION NQRM"/>
    <property type="match status" value="1"/>
</dbReference>
<protein>
    <recommendedName>
        <fullName evidence="3">(Na+)-NQR maturation NqrM</fullName>
    </recommendedName>
</protein>
<sequence length="80" mass="8633">MATFFLAFFILALVMIGMSLGVMLMGKTIKGSCGGLNAISGADKCVVCSKDVDPDSPLRDKLQCRRARQMVEQMNADQTS</sequence>
<proteinExistence type="predicted"/>
<dbReference type="AlphaFoldDB" id="A0A366X7D5"/>
<dbReference type="PANTHER" id="PTHR40691:SF3">
    <property type="entry name" value="(NA+)-NQR MATURATION NQRM"/>
    <property type="match status" value="1"/>
</dbReference>
<organism evidence="1 2">
    <name type="scientific">Phaeobacter gallaeciensis</name>
    <dbReference type="NCBI Taxonomy" id="60890"/>
    <lineage>
        <taxon>Bacteria</taxon>
        <taxon>Pseudomonadati</taxon>
        <taxon>Pseudomonadota</taxon>
        <taxon>Alphaproteobacteria</taxon>
        <taxon>Rhodobacterales</taxon>
        <taxon>Roseobacteraceae</taxon>
        <taxon>Phaeobacter</taxon>
    </lineage>
</organism>
<dbReference type="InterPro" id="IPR007495">
    <property type="entry name" value="NqrM"/>
</dbReference>
<reference evidence="1 2" key="1">
    <citation type="submission" date="2018-07" db="EMBL/GenBank/DDBJ databases">
        <title>Modular assembly of carbohydrate-degrading microbial communities in the ocean.</title>
        <authorList>
            <person name="Enke T.N."/>
            <person name="Datta M.S."/>
            <person name="Schwartzman J.A."/>
            <person name="Cermak N."/>
            <person name="Schmitz D.A."/>
            <person name="Barrere J."/>
            <person name="Cordero O.X."/>
        </authorList>
    </citation>
    <scope>NUCLEOTIDE SEQUENCE [LARGE SCALE GENOMIC DNA]</scope>
    <source>
        <strain evidence="1 2">C3M10</strain>
    </source>
</reference>